<dbReference type="InterPro" id="IPR001789">
    <property type="entry name" value="Sig_transdc_resp-reg_receiver"/>
</dbReference>
<dbReference type="Gene3D" id="3.40.50.2300">
    <property type="match status" value="1"/>
</dbReference>
<dbReference type="RefSeq" id="WP_143846756.1">
    <property type="nucleotide sequence ID" value="NZ_VLXZ01000001.1"/>
</dbReference>
<dbReference type="PANTHER" id="PTHR45526">
    <property type="entry name" value="TRANSCRIPTIONAL REGULATORY PROTEIN DPIA"/>
    <property type="match status" value="1"/>
</dbReference>
<dbReference type="InterPro" id="IPR048714">
    <property type="entry name" value="DpiA-like_HTH"/>
</dbReference>
<keyword evidence="3 9" id="KW-0597">Phosphoprotein</keyword>
<protein>
    <submittedName>
        <fullName evidence="11">Response regulator</fullName>
    </submittedName>
</protein>
<dbReference type="GO" id="GO:0003700">
    <property type="term" value="F:DNA-binding transcription factor activity"/>
    <property type="evidence" value="ECO:0007669"/>
    <property type="project" value="InterPro"/>
</dbReference>
<organism evidence="11 12">
    <name type="scientific">Alkalicoccobacillus porphyridii</name>
    <dbReference type="NCBI Taxonomy" id="2597270"/>
    <lineage>
        <taxon>Bacteria</taxon>
        <taxon>Bacillati</taxon>
        <taxon>Bacillota</taxon>
        <taxon>Bacilli</taxon>
        <taxon>Bacillales</taxon>
        <taxon>Bacillaceae</taxon>
        <taxon>Alkalicoccobacillus</taxon>
    </lineage>
</organism>
<dbReference type="GO" id="GO:0000156">
    <property type="term" value="F:phosphorelay response regulator activity"/>
    <property type="evidence" value="ECO:0007669"/>
    <property type="project" value="TreeGrafter"/>
</dbReference>
<dbReference type="Pfam" id="PF20714">
    <property type="entry name" value="HTH_64"/>
    <property type="match status" value="1"/>
</dbReference>
<dbReference type="EMBL" id="VLXZ01000001">
    <property type="protein sequence ID" value="TSB48411.1"/>
    <property type="molecule type" value="Genomic_DNA"/>
</dbReference>
<evidence type="ECO:0000256" key="8">
    <source>
        <dbReference type="ARBA" id="ARBA00023163"/>
    </source>
</evidence>
<dbReference type="Proteomes" id="UP000318521">
    <property type="component" value="Unassembled WGS sequence"/>
</dbReference>
<evidence type="ECO:0000313" key="11">
    <source>
        <dbReference type="EMBL" id="TSB48411.1"/>
    </source>
</evidence>
<evidence type="ECO:0000256" key="6">
    <source>
        <dbReference type="ARBA" id="ARBA00023125"/>
    </source>
</evidence>
<gene>
    <name evidence="11" type="ORF">FN960_02330</name>
</gene>
<evidence type="ECO:0000259" key="10">
    <source>
        <dbReference type="PROSITE" id="PS50110"/>
    </source>
</evidence>
<dbReference type="PIRSF" id="PIRSF006171">
    <property type="entry name" value="RR_citrat_malat"/>
    <property type="match status" value="1"/>
</dbReference>
<evidence type="ECO:0000313" key="12">
    <source>
        <dbReference type="Proteomes" id="UP000318521"/>
    </source>
</evidence>
<dbReference type="GO" id="GO:0005737">
    <property type="term" value="C:cytoplasm"/>
    <property type="evidence" value="ECO:0007669"/>
    <property type="project" value="UniProtKB-SubCell"/>
</dbReference>
<dbReference type="Gene3D" id="1.10.10.10">
    <property type="entry name" value="Winged helix-like DNA-binding domain superfamily/Winged helix DNA-binding domain"/>
    <property type="match status" value="1"/>
</dbReference>
<feature type="domain" description="Response regulatory" evidence="10">
    <location>
        <begin position="3"/>
        <end position="119"/>
    </location>
</feature>
<evidence type="ECO:0000256" key="2">
    <source>
        <dbReference type="ARBA" id="ARBA00022490"/>
    </source>
</evidence>
<evidence type="ECO:0000256" key="5">
    <source>
        <dbReference type="ARBA" id="ARBA00023015"/>
    </source>
</evidence>
<dbReference type="InterPro" id="IPR051271">
    <property type="entry name" value="2C-system_Tx_regulators"/>
</dbReference>
<dbReference type="SMART" id="SM00448">
    <property type="entry name" value="REC"/>
    <property type="match status" value="1"/>
</dbReference>
<sequence>MKKVVIAEDDYRVSLIHERYVNEIGGLEVVGKALNGKELMALLREHVVDLLILDIYFPDQLGIELLPTIRHRYPTLDILIITAATEKHMVDTAKKHGVVHYLIKPVPREKFEKTLLAYVNESHWLSEVGEITQEEADALFRNAVAHSPKTTQADLPTGIDAITLKKVQTSFSESDQELSTEDICRSVGISRTTARRYLEFLVSMDECETILTYGVIGRPERMYKKKK</sequence>
<comment type="caution">
    <text evidence="11">The sequence shown here is derived from an EMBL/GenBank/DDBJ whole genome shotgun (WGS) entry which is preliminary data.</text>
</comment>
<evidence type="ECO:0000256" key="3">
    <source>
        <dbReference type="ARBA" id="ARBA00022553"/>
    </source>
</evidence>
<dbReference type="PANTHER" id="PTHR45526:SF6">
    <property type="entry name" value="TRANSCRIPTIONAL REGULATORY PROTEIN CITT"/>
    <property type="match status" value="1"/>
</dbReference>
<dbReference type="InterPro" id="IPR024187">
    <property type="entry name" value="Sig_transdc_resp-reg_cit/mal"/>
</dbReference>
<keyword evidence="2" id="KW-0963">Cytoplasm</keyword>
<reference evidence="11 12" key="1">
    <citation type="submission" date="2019-07" db="EMBL/GenBank/DDBJ databases">
        <authorList>
            <person name="Park Y.J."/>
            <person name="Jeong S.E."/>
            <person name="Jung H.S."/>
        </authorList>
    </citation>
    <scope>NUCLEOTIDE SEQUENCE [LARGE SCALE GENOMIC DNA]</scope>
    <source>
        <strain evidence="12">P16(2019)</strain>
    </source>
</reference>
<proteinExistence type="predicted"/>
<accession>A0A554A400</accession>
<name>A0A554A400_9BACI</name>
<keyword evidence="8" id="KW-0804">Transcription</keyword>
<feature type="modified residue" description="4-aspartylphosphate" evidence="9">
    <location>
        <position position="54"/>
    </location>
</feature>
<comment type="subcellular location">
    <subcellularLocation>
        <location evidence="1">Cytoplasm</location>
    </subcellularLocation>
</comment>
<dbReference type="SUPFAM" id="SSF52172">
    <property type="entry name" value="CheY-like"/>
    <property type="match status" value="1"/>
</dbReference>
<dbReference type="Pfam" id="PF00072">
    <property type="entry name" value="Response_reg"/>
    <property type="match status" value="1"/>
</dbReference>
<evidence type="ECO:0000256" key="4">
    <source>
        <dbReference type="ARBA" id="ARBA00023012"/>
    </source>
</evidence>
<dbReference type="PROSITE" id="PS50110">
    <property type="entry name" value="RESPONSE_REGULATORY"/>
    <property type="match status" value="1"/>
</dbReference>
<dbReference type="AlphaFoldDB" id="A0A554A400"/>
<keyword evidence="4" id="KW-0902">Two-component regulatory system</keyword>
<evidence type="ECO:0000256" key="9">
    <source>
        <dbReference type="PROSITE-ProRule" id="PRU00169"/>
    </source>
</evidence>
<evidence type="ECO:0000256" key="7">
    <source>
        <dbReference type="ARBA" id="ARBA00023159"/>
    </source>
</evidence>
<dbReference type="GO" id="GO:0003677">
    <property type="term" value="F:DNA binding"/>
    <property type="evidence" value="ECO:0007669"/>
    <property type="project" value="UniProtKB-KW"/>
</dbReference>
<keyword evidence="6" id="KW-0238">DNA-binding</keyword>
<keyword evidence="5" id="KW-0805">Transcription regulation</keyword>
<dbReference type="InterPro" id="IPR036388">
    <property type="entry name" value="WH-like_DNA-bd_sf"/>
</dbReference>
<evidence type="ECO:0000256" key="1">
    <source>
        <dbReference type="ARBA" id="ARBA00004496"/>
    </source>
</evidence>
<keyword evidence="7" id="KW-0010">Activator</keyword>
<dbReference type="InterPro" id="IPR011006">
    <property type="entry name" value="CheY-like_superfamily"/>
</dbReference>
<keyword evidence="12" id="KW-1185">Reference proteome</keyword>
<dbReference type="OrthoDB" id="9759232at2"/>